<evidence type="ECO:0000313" key="2">
    <source>
        <dbReference type="EMBL" id="SDJ01314.1"/>
    </source>
</evidence>
<dbReference type="AlphaFoldDB" id="A0A1G8Q958"/>
<keyword evidence="1" id="KW-0812">Transmembrane</keyword>
<sequence>MGWIAYISGILLSSVEASSQMAISFEELEQDSFGSQEVYIQALLAALSTLLVMVVLWMIIFRPKFKSSQE</sequence>
<dbReference type="Proteomes" id="UP000183255">
    <property type="component" value="Unassembled WGS sequence"/>
</dbReference>
<dbReference type="RefSeq" id="WP_031576784.1">
    <property type="nucleotide sequence ID" value="NZ_FNDZ01000006.1"/>
</dbReference>
<feature type="transmembrane region" description="Helical" evidence="1">
    <location>
        <begin position="41"/>
        <end position="61"/>
    </location>
</feature>
<gene>
    <name evidence="2" type="ORF">SAMN05421804_10678</name>
</gene>
<keyword evidence="1" id="KW-0472">Membrane</keyword>
<keyword evidence="1" id="KW-1133">Transmembrane helix</keyword>
<reference evidence="2 3" key="1">
    <citation type="submission" date="2016-10" db="EMBL/GenBank/DDBJ databases">
        <authorList>
            <person name="de Groot N.N."/>
        </authorList>
    </citation>
    <scope>NUCLEOTIDE SEQUENCE [LARGE SCALE GENOMIC DNA]</scope>
    <source>
        <strain evidence="2 3">CGMCC 1.5058</strain>
    </source>
</reference>
<name>A0A1G8Q958_9CLOT</name>
<evidence type="ECO:0000313" key="3">
    <source>
        <dbReference type="Proteomes" id="UP000183255"/>
    </source>
</evidence>
<organism evidence="2 3">
    <name type="scientific">Proteiniclasticum ruminis</name>
    <dbReference type="NCBI Taxonomy" id="398199"/>
    <lineage>
        <taxon>Bacteria</taxon>
        <taxon>Bacillati</taxon>
        <taxon>Bacillota</taxon>
        <taxon>Clostridia</taxon>
        <taxon>Eubacteriales</taxon>
        <taxon>Clostridiaceae</taxon>
        <taxon>Proteiniclasticum</taxon>
    </lineage>
</organism>
<protein>
    <submittedName>
        <fullName evidence="2">Uncharacterized protein</fullName>
    </submittedName>
</protein>
<proteinExistence type="predicted"/>
<dbReference type="EMBL" id="FNDZ01000006">
    <property type="protein sequence ID" value="SDJ01314.1"/>
    <property type="molecule type" value="Genomic_DNA"/>
</dbReference>
<evidence type="ECO:0000256" key="1">
    <source>
        <dbReference type="SAM" id="Phobius"/>
    </source>
</evidence>
<accession>A0A1G8Q958</accession>